<gene>
    <name evidence="1" type="ORF">FHS76_002004</name>
</gene>
<dbReference type="AlphaFoldDB" id="A0A7W9AWY2"/>
<evidence type="ECO:0000313" key="1">
    <source>
        <dbReference type="EMBL" id="MBB5702129.1"/>
    </source>
</evidence>
<protein>
    <submittedName>
        <fullName evidence="1">Uncharacterized protein</fullName>
    </submittedName>
</protein>
<dbReference type="RefSeq" id="WP_183651386.1">
    <property type="nucleotide sequence ID" value="NZ_JACIJG010000006.1"/>
</dbReference>
<sequence>MTTRETSQVKQAAVWLATTPDAAKPRPVIPHLKSRFGLNAVEAVKAIEESNIIKARAQ</sequence>
<name>A0A7W9AWY2_9HYPH</name>
<evidence type="ECO:0000313" key="2">
    <source>
        <dbReference type="Proteomes" id="UP000555546"/>
    </source>
</evidence>
<dbReference type="Proteomes" id="UP000555546">
    <property type="component" value="Unassembled WGS sequence"/>
</dbReference>
<reference evidence="1 2" key="1">
    <citation type="submission" date="2020-08" db="EMBL/GenBank/DDBJ databases">
        <title>Genomic Encyclopedia of Type Strains, Phase IV (KMG-IV): sequencing the most valuable type-strain genomes for metagenomic binning, comparative biology and taxonomic classification.</title>
        <authorList>
            <person name="Goeker M."/>
        </authorList>
    </citation>
    <scope>NUCLEOTIDE SEQUENCE [LARGE SCALE GENOMIC DNA]</scope>
    <source>
        <strain evidence="1 2">DSM 26944</strain>
    </source>
</reference>
<accession>A0A7W9AWY2</accession>
<proteinExistence type="predicted"/>
<comment type="caution">
    <text evidence="1">The sequence shown here is derived from an EMBL/GenBank/DDBJ whole genome shotgun (WGS) entry which is preliminary data.</text>
</comment>
<keyword evidence="2" id="KW-1185">Reference proteome</keyword>
<dbReference type="EMBL" id="JACIJG010000006">
    <property type="protein sequence ID" value="MBB5702129.1"/>
    <property type="molecule type" value="Genomic_DNA"/>
</dbReference>
<organism evidence="1 2">
    <name type="scientific">Brucella daejeonensis</name>
    <dbReference type="NCBI Taxonomy" id="659015"/>
    <lineage>
        <taxon>Bacteria</taxon>
        <taxon>Pseudomonadati</taxon>
        <taxon>Pseudomonadota</taxon>
        <taxon>Alphaproteobacteria</taxon>
        <taxon>Hyphomicrobiales</taxon>
        <taxon>Brucellaceae</taxon>
        <taxon>Brucella/Ochrobactrum group</taxon>
        <taxon>Brucella</taxon>
    </lineage>
</organism>